<sequence length="78" mass="8792">MTVKTREMLASELSEGDVIELTHRLDNQPILCTIYGLESHDSNVIITFEGVWNGGFSGIHHLQRDQKVNAIPMETLIQ</sequence>
<gene>
    <name evidence="1" type="ORF">B4088_3355</name>
</gene>
<dbReference type="PATRIC" id="fig|1396.535.peg.4001"/>
<accession>A0A164ND85</accession>
<protein>
    <submittedName>
        <fullName evidence="1">Uncharacterized protein</fullName>
    </submittedName>
</protein>
<dbReference type="EMBL" id="LJKE01000056">
    <property type="protein sequence ID" value="KZD63370.1"/>
    <property type="molecule type" value="Genomic_DNA"/>
</dbReference>
<comment type="caution">
    <text evidence="1">The sequence shown here is derived from an EMBL/GenBank/DDBJ whole genome shotgun (WGS) entry which is preliminary data.</text>
</comment>
<evidence type="ECO:0000313" key="1">
    <source>
        <dbReference type="EMBL" id="KZD63370.1"/>
    </source>
</evidence>
<name>A0A164ND85_BACCE</name>
<reference evidence="1 2" key="1">
    <citation type="submission" date="2015-09" db="EMBL/GenBank/DDBJ databases">
        <title>Bacillus cereus food isolates.</title>
        <authorList>
            <person name="Boekhorst J."/>
        </authorList>
    </citation>
    <scope>NUCLEOTIDE SEQUENCE [LARGE SCALE GENOMIC DNA]</scope>
    <source>
        <strain evidence="1 2">B4088</strain>
    </source>
</reference>
<proteinExistence type="predicted"/>
<organism evidence="1 2">
    <name type="scientific">Bacillus cereus</name>
    <dbReference type="NCBI Taxonomy" id="1396"/>
    <lineage>
        <taxon>Bacteria</taxon>
        <taxon>Bacillati</taxon>
        <taxon>Bacillota</taxon>
        <taxon>Bacilli</taxon>
        <taxon>Bacillales</taxon>
        <taxon>Bacillaceae</taxon>
        <taxon>Bacillus</taxon>
        <taxon>Bacillus cereus group</taxon>
    </lineage>
</organism>
<dbReference type="AlphaFoldDB" id="A0A164ND85"/>
<dbReference type="RefSeq" id="WP_063261668.1">
    <property type="nucleotide sequence ID" value="NZ_LJKE01000056.1"/>
</dbReference>
<dbReference type="Proteomes" id="UP000076482">
    <property type="component" value="Unassembled WGS sequence"/>
</dbReference>
<evidence type="ECO:0000313" key="2">
    <source>
        <dbReference type="Proteomes" id="UP000076482"/>
    </source>
</evidence>